<sequence length="141" mass="15659">MSNDFEAQMQQWLAQVGGLVNLTIEEREEVNQAGADVLREKIAQAAPRNENRKLGKMKHLADSVTSGRLQGTKSDGNIAVGFKTDDVNHARIARFNNDGTAKMPNPKGLHFYDNALKEAEKDVNEAKRAKLAEIQERKAKT</sequence>
<accession>A0AAP9EC83</accession>
<keyword evidence="1" id="KW-0175">Coiled coil</keyword>
<evidence type="ECO:0000256" key="1">
    <source>
        <dbReference type="SAM" id="Coils"/>
    </source>
</evidence>
<protein>
    <submittedName>
        <fullName evidence="3">HK97 gp10 family phage protein</fullName>
    </submittedName>
</protein>
<evidence type="ECO:0000256" key="2">
    <source>
        <dbReference type="SAM" id="MobiDB-lite"/>
    </source>
</evidence>
<gene>
    <name evidence="3" type="ORF">FGL83_05540</name>
</gene>
<dbReference type="InterPro" id="IPR010064">
    <property type="entry name" value="HK97-gp10_tail"/>
</dbReference>
<dbReference type="AlphaFoldDB" id="A0AAP9EC83"/>
<dbReference type="EMBL" id="CP042387">
    <property type="protein sequence ID" value="QEA44157.1"/>
    <property type="molecule type" value="Genomic_DNA"/>
</dbReference>
<name>A0AAP9EC83_LEULA</name>
<feature type="region of interest" description="Disordered" evidence="2">
    <location>
        <begin position="48"/>
        <end position="77"/>
    </location>
</feature>
<dbReference type="RefSeq" id="WP_147001068.1">
    <property type="nucleotide sequence ID" value="NZ_CP042387.1"/>
</dbReference>
<reference evidence="3 4" key="1">
    <citation type="submission" date="2019-06" db="EMBL/GenBank/DDBJ databases">
        <title>Genome analyses of bacteria isolated from kimchi.</title>
        <authorList>
            <person name="Lee S."/>
            <person name="Ahn S."/>
            <person name="Roh S."/>
        </authorList>
    </citation>
    <scope>NUCLEOTIDE SEQUENCE [LARGE SCALE GENOMIC DNA]</scope>
    <source>
        <strain evidence="3 4">CBA3625</strain>
    </source>
</reference>
<dbReference type="Proteomes" id="UP000321298">
    <property type="component" value="Chromosome"/>
</dbReference>
<evidence type="ECO:0000313" key="3">
    <source>
        <dbReference type="EMBL" id="QEA44157.1"/>
    </source>
</evidence>
<evidence type="ECO:0000313" key="4">
    <source>
        <dbReference type="Proteomes" id="UP000321298"/>
    </source>
</evidence>
<keyword evidence="4" id="KW-1185">Reference proteome</keyword>
<organism evidence="3 4">
    <name type="scientific">Leuconostoc lactis</name>
    <dbReference type="NCBI Taxonomy" id="1246"/>
    <lineage>
        <taxon>Bacteria</taxon>
        <taxon>Bacillati</taxon>
        <taxon>Bacillota</taxon>
        <taxon>Bacilli</taxon>
        <taxon>Lactobacillales</taxon>
        <taxon>Lactobacillaceae</taxon>
        <taxon>Leuconostoc</taxon>
    </lineage>
</organism>
<dbReference type="GeneID" id="66531651"/>
<feature type="compositionally biased region" description="Polar residues" evidence="2">
    <location>
        <begin position="63"/>
        <end position="75"/>
    </location>
</feature>
<feature type="coiled-coil region" evidence="1">
    <location>
        <begin position="109"/>
        <end position="137"/>
    </location>
</feature>
<proteinExistence type="predicted"/>
<dbReference type="NCBIfam" id="TIGR01725">
    <property type="entry name" value="phge_HK97_gp10"/>
    <property type="match status" value="1"/>
</dbReference>